<dbReference type="EMBL" id="CM056809">
    <property type="protein sequence ID" value="KAJ8647182.1"/>
    <property type="molecule type" value="Genomic_DNA"/>
</dbReference>
<reference evidence="1 2" key="1">
    <citation type="journal article" date="2022" name="Hortic Res">
        <title>A haplotype resolved chromosomal level avocado genome allows analysis of novel avocado genes.</title>
        <authorList>
            <person name="Nath O."/>
            <person name="Fletcher S.J."/>
            <person name="Hayward A."/>
            <person name="Shaw L.M."/>
            <person name="Masouleh A.K."/>
            <person name="Furtado A."/>
            <person name="Henry R.J."/>
            <person name="Mitter N."/>
        </authorList>
    </citation>
    <scope>NUCLEOTIDE SEQUENCE [LARGE SCALE GENOMIC DNA]</scope>
    <source>
        <strain evidence="2">cv. Hass</strain>
    </source>
</reference>
<keyword evidence="2" id="KW-1185">Reference proteome</keyword>
<dbReference type="Proteomes" id="UP001234297">
    <property type="component" value="Chromosome 1"/>
</dbReference>
<evidence type="ECO:0000313" key="1">
    <source>
        <dbReference type="EMBL" id="KAJ8647182.1"/>
    </source>
</evidence>
<organism evidence="1 2">
    <name type="scientific">Persea americana</name>
    <name type="common">Avocado</name>
    <dbReference type="NCBI Taxonomy" id="3435"/>
    <lineage>
        <taxon>Eukaryota</taxon>
        <taxon>Viridiplantae</taxon>
        <taxon>Streptophyta</taxon>
        <taxon>Embryophyta</taxon>
        <taxon>Tracheophyta</taxon>
        <taxon>Spermatophyta</taxon>
        <taxon>Magnoliopsida</taxon>
        <taxon>Magnoliidae</taxon>
        <taxon>Laurales</taxon>
        <taxon>Lauraceae</taxon>
        <taxon>Persea</taxon>
    </lineage>
</organism>
<name>A0ACC2MN94_PERAE</name>
<evidence type="ECO:0000313" key="2">
    <source>
        <dbReference type="Proteomes" id="UP001234297"/>
    </source>
</evidence>
<protein>
    <submittedName>
        <fullName evidence="1">Uncharacterized protein</fullName>
    </submittedName>
</protein>
<proteinExistence type="predicted"/>
<gene>
    <name evidence="1" type="ORF">MRB53_000205</name>
</gene>
<sequence length="289" mass="31852">MGCGGSKLDDSDAVAFCKERSQLLEDAIRHRYSLAQSHLVYLHSLKSVACSLQRFFDLDQSAMAPFSPFLPLPTQRKGDPDPGPAIETRSPELIKPYSSSPPIIHSHSNSGPHLHFQSDSDTDASGSPFHDHDHDHEIQAPSPPRYYMNYARSGGPAASISYKQRPQSPEKIHLGGSSYFPSPSPSTSYSYQYPYSNYGGVSGLFGSPPPYSYSSSPPPQEAATARVELSGKEAAPRLRHRPMLPPGISLTRSSRPWSTILHTPPAATRRSCVKRKGYRIWRTSTSRRS</sequence>
<accession>A0ACC2MN94</accession>
<comment type="caution">
    <text evidence="1">The sequence shown here is derived from an EMBL/GenBank/DDBJ whole genome shotgun (WGS) entry which is preliminary data.</text>
</comment>